<protein>
    <recommendedName>
        <fullName evidence="3">Lipoprotein</fullName>
    </recommendedName>
</protein>
<sequence>MRPRLRSCTASALLGACAALALPGCALVVRGTQQDIQVDAVSADGKALDGVECRAGDAVAAAPAGISAPRLTVRRSGDDLSVRCLSQGRVVASAKVISRSDMGLISLAVGGVLSATIDHLSGAAFAYPGWITLVAGEERSYDRRDSADGPSGGIFVSRLGAGAPGASGAVALTVAPVMQGPNYYRANYSVTASQLLRPGARRTGRDTYNAEKLALAMQCSATPRAVLIERGAGFEVHRVPCTARVELSVRCEFGNCRVQPAALPPAGAIAGLSPDQHLPGP</sequence>
<proteinExistence type="predicted"/>
<organism evidence="1 2">
    <name type="scientific">Variovorax ginsengisoli</name>
    <dbReference type="NCBI Taxonomy" id="363844"/>
    <lineage>
        <taxon>Bacteria</taxon>
        <taxon>Pseudomonadati</taxon>
        <taxon>Pseudomonadota</taxon>
        <taxon>Betaproteobacteria</taxon>
        <taxon>Burkholderiales</taxon>
        <taxon>Comamonadaceae</taxon>
        <taxon>Variovorax</taxon>
    </lineage>
</organism>
<dbReference type="EMBL" id="JAUKVY010000013">
    <property type="protein sequence ID" value="MDO1534339.1"/>
    <property type="molecule type" value="Genomic_DNA"/>
</dbReference>
<gene>
    <name evidence="1" type="ORF">Q2T77_18785</name>
</gene>
<keyword evidence="2" id="KW-1185">Reference proteome</keyword>
<accession>A0ABT8S5Y8</accession>
<dbReference type="Proteomes" id="UP001169027">
    <property type="component" value="Unassembled WGS sequence"/>
</dbReference>
<comment type="caution">
    <text evidence="1">The sequence shown here is derived from an EMBL/GenBank/DDBJ whole genome shotgun (WGS) entry which is preliminary data.</text>
</comment>
<evidence type="ECO:0000313" key="1">
    <source>
        <dbReference type="EMBL" id="MDO1534339.1"/>
    </source>
</evidence>
<reference evidence="1" key="1">
    <citation type="submission" date="2023-06" db="EMBL/GenBank/DDBJ databases">
        <authorList>
            <person name="Jiang Y."/>
            <person name="Liu Q."/>
        </authorList>
    </citation>
    <scope>NUCLEOTIDE SEQUENCE</scope>
    <source>
        <strain evidence="1">CGMCC 1.12090</strain>
    </source>
</reference>
<evidence type="ECO:0008006" key="3">
    <source>
        <dbReference type="Google" id="ProtNLM"/>
    </source>
</evidence>
<dbReference type="RefSeq" id="WP_301811896.1">
    <property type="nucleotide sequence ID" value="NZ_JAUJZH010000013.1"/>
</dbReference>
<name>A0ABT8S5Y8_9BURK</name>
<dbReference type="PROSITE" id="PS51257">
    <property type="entry name" value="PROKAR_LIPOPROTEIN"/>
    <property type="match status" value="1"/>
</dbReference>
<evidence type="ECO:0000313" key="2">
    <source>
        <dbReference type="Proteomes" id="UP001169027"/>
    </source>
</evidence>